<name>A0A7J7IWL4_BUGNE</name>
<gene>
    <name evidence="1" type="ORF">EB796_023385</name>
</gene>
<dbReference type="Proteomes" id="UP000593567">
    <property type="component" value="Unassembled WGS sequence"/>
</dbReference>
<sequence>MSSSSQGNVVDDNDLDPVESSLQRIGCLEKHWAVQECYADHKDWRKCQTEVKDFRDCVSKSKKVDSPNSAVKH</sequence>
<dbReference type="InterPro" id="IPR039870">
    <property type="entry name" value="Coa4-like"/>
</dbReference>
<protein>
    <recommendedName>
        <fullName evidence="3">COA4</fullName>
    </recommendedName>
</protein>
<keyword evidence="2" id="KW-1185">Reference proteome</keyword>
<evidence type="ECO:0008006" key="3">
    <source>
        <dbReference type="Google" id="ProtNLM"/>
    </source>
</evidence>
<comment type="caution">
    <text evidence="1">The sequence shown here is derived from an EMBL/GenBank/DDBJ whole genome shotgun (WGS) entry which is preliminary data.</text>
</comment>
<evidence type="ECO:0000313" key="1">
    <source>
        <dbReference type="EMBL" id="KAF6018299.1"/>
    </source>
</evidence>
<dbReference type="AlphaFoldDB" id="A0A7J7IWL4"/>
<reference evidence="1" key="1">
    <citation type="submission" date="2020-06" db="EMBL/GenBank/DDBJ databases">
        <title>Draft genome of Bugula neritina, a colonial animal packing powerful symbionts and potential medicines.</title>
        <authorList>
            <person name="Rayko M."/>
        </authorList>
    </citation>
    <scope>NUCLEOTIDE SEQUENCE [LARGE SCALE GENOMIC DNA]</scope>
    <source>
        <strain evidence="1">Kwan_BN1</strain>
    </source>
</reference>
<accession>A0A7J7IWL4</accession>
<proteinExistence type="predicted"/>
<evidence type="ECO:0000313" key="2">
    <source>
        <dbReference type="Proteomes" id="UP000593567"/>
    </source>
</evidence>
<dbReference type="OrthoDB" id="5586401at2759"/>
<dbReference type="EMBL" id="VXIV02003323">
    <property type="protein sequence ID" value="KAF6018299.1"/>
    <property type="molecule type" value="Genomic_DNA"/>
</dbReference>
<dbReference type="PANTHER" id="PTHR13639">
    <property type="entry name" value="CYTOCHROME C OXIDASE ASSEMBLY FACTOR 4 HOMOLOG, MITOCHONDRIAL"/>
    <property type="match status" value="1"/>
</dbReference>
<dbReference type="PANTHER" id="PTHR13639:SF2">
    <property type="entry name" value="CYTOCHROME C OXIDASE ASSEMBLY FACTOR 4 HOMOLOG, MITOCHONDRIAL"/>
    <property type="match status" value="1"/>
</dbReference>
<dbReference type="GO" id="GO:0033617">
    <property type="term" value="P:mitochondrial respiratory chain complex IV assembly"/>
    <property type="evidence" value="ECO:0007669"/>
    <property type="project" value="InterPro"/>
</dbReference>
<dbReference type="GO" id="GO:0005758">
    <property type="term" value="C:mitochondrial intermembrane space"/>
    <property type="evidence" value="ECO:0007669"/>
    <property type="project" value="InterPro"/>
</dbReference>
<organism evidence="1 2">
    <name type="scientific">Bugula neritina</name>
    <name type="common">Brown bryozoan</name>
    <name type="synonym">Sertularia neritina</name>
    <dbReference type="NCBI Taxonomy" id="10212"/>
    <lineage>
        <taxon>Eukaryota</taxon>
        <taxon>Metazoa</taxon>
        <taxon>Spiralia</taxon>
        <taxon>Lophotrochozoa</taxon>
        <taxon>Bryozoa</taxon>
        <taxon>Gymnolaemata</taxon>
        <taxon>Cheilostomatida</taxon>
        <taxon>Flustrina</taxon>
        <taxon>Buguloidea</taxon>
        <taxon>Bugulidae</taxon>
        <taxon>Bugula</taxon>
    </lineage>
</organism>